<evidence type="ECO:0000256" key="1">
    <source>
        <dbReference type="SAM" id="SignalP"/>
    </source>
</evidence>
<organism evidence="2 3">
    <name type="scientific">Flavobacterium gossypii</name>
    <dbReference type="NCBI Taxonomy" id="1646119"/>
    <lineage>
        <taxon>Bacteria</taxon>
        <taxon>Pseudomonadati</taxon>
        <taxon>Bacteroidota</taxon>
        <taxon>Flavobacteriia</taxon>
        <taxon>Flavobacteriales</taxon>
        <taxon>Flavobacteriaceae</taxon>
        <taxon>Flavobacterium</taxon>
    </lineage>
</organism>
<keyword evidence="3" id="KW-1185">Reference proteome</keyword>
<sequence>MRPMTNKPAFLLLSAFISACSLSAQTNNQTSSPYSLFGLGRFNDANTGKTNALGKSGTALSSEKEINNLNPASFATIKKNSFLFDVGAKAEMNTFTNEINDTKVTTVSFSSLAFAFQLDRRSGIGLSLSPYSDVGYNLLGIENTVEGSTESYFSNIKGSGGLNEIKLNYGRSFSEKLRIGASLSYHFGKISEVEIAKLNEDYLMMDDKNYYSGLKAAIGMQYDINKKMTISSVIGLPTALNGTKDYRILKLVEGSESVVKEDSESIADFKLPLTLNIGIKAQIGKTLTLNADYTRSQWSATEMEDNIGQFTDQDFIAAGLEYTSERKNNLLQKITYRLGGNYDTGYLSIDGNKVSGFALTSGLGIPLDYRTNTFINVSYTYGQRGQMSNSLIHENYHLLTLNLSLEDIWFVKRKYE</sequence>
<evidence type="ECO:0000313" key="2">
    <source>
        <dbReference type="EMBL" id="MBA9071901.1"/>
    </source>
</evidence>
<feature type="chain" id="PRO_5047248350" evidence="1">
    <location>
        <begin position="27"/>
        <end position="416"/>
    </location>
</feature>
<reference evidence="2 3" key="1">
    <citation type="submission" date="2020-08" db="EMBL/GenBank/DDBJ databases">
        <title>Genomic Encyclopedia of Type Strains, Phase IV (KMG-IV): sequencing the most valuable type-strain genomes for metagenomic binning, comparative biology and taxonomic classification.</title>
        <authorList>
            <person name="Goeker M."/>
        </authorList>
    </citation>
    <scope>NUCLEOTIDE SEQUENCE [LARGE SCALE GENOMIC DNA]</scope>
    <source>
        <strain evidence="2 3">DSM 100397</strain>
    </source>
</reference>
<accession>A0ABR6DKN0</accession>
<dbReference type="SUPFAM" id="SSF56935">
    <property type="entry name" value="Porins"/>
    <property type="match status" value="1"/>
</dbReference>
<proteinExistence type="predicted"/>
<keyword evidence="1" id="KW-0732">Signal</keyword>
<dbReference type="RefSeq" id="WP_182492096.1">
    <property type="nucleotide sequence ID" value="NZ_JACJIS010000001.1"/>
</dbReference>
<gene>
    <name evidence="2" type="ORF">GGR22_000027</name>
</gene>
<evidence type="ECO:0000313" key="3">
    <source>
        <dbReference type="Proteomes" id="UP000555003"/>
    </source>
</evidence>
<feature type="signal peptide" evidence="1">
    <location>
        <begin position="1"/>
        <end position="26"/>
    </location>
</feature>
<protein>
    <submittedName>
        <fullName evidence="2">Long-subunit fatty acid transport protein</fullName>
    </submittedName>
</protein>
<dbReference type="EMBL" id="JACJIS010000001">
    <property type="protein sequence ID" value="MBA9071901.1"/>
    <property type="molecule type" value="Genomic_DNA"/>
</dbReference>
<comment type="caution">
    <text evidence="2">The sequence shown here is derived from an EMBL/GenBank/DDBJ whole genome shotgun (WGS) entry which is preliminary data.</text>
</comment>
<name>A0ABR6DKN0_9FLAO</name>
<dbReference type="Proteomes" id="UP000555003">
    <property type="component" value="Unassembled WGS sequence"/>
</dbReference>
<dbReference type="Gene3D" id="2.40.160.60">
    <property type="entry name" value="Outer membrane protein transport protein (OMPP1/FadL/TodX)"/>
    <property type="match status" value="1"/>
</dbReference>
<dbReference type="PROSITE" id="PS51257">
    <property type="entry name" value="PROKAR_LIPOPROTEIN"/>
    <property type="match status" value="1"/>
</dbReference>